<reference evidence="1" key="2">
    <citation type="submission" date="2022-06" db="UniProtKB">
        <authorList>
            <consortium name="EnsemblMetazoa"/>
        </authorList>
    </citation>
    <scope>IDENTIFICATION</scope>
    <source>
        <strain evidence="1">PS312</strain>
    </source>
</reference>
<gene>
    <name evidence="1" type="primary">WBGene00108857</name>
</gene>
<protein>
    <submittedName>
        <fullName evidence="1">Uncharacterized protein</fullName>
    </submittedName>
</protein>
<evidence type="ECO:0000313" key="2">
    <source>
        <dbReference type="Proteomes" id="UP000005239"/>
    </source>
</evidence>
<evidence type="ECO:0000313" key="1">
    <source>
        <dbReference type="EnsemblMetazoa" id="PPA19303.1"/>
    </source>
</evidence>
<keyword evidence="2" id="KW-1185">Reference proteome</keyword>
<reference evidence="2" key="1">
    <citation type="journal article" date="2008" name="Nat. Genet.">
        <title>The Pristionchus pacificus genome provides a unique perspective on nematode lifestyle and parasitism.</title>
        <authorList>
            <person name="Dieterich C."/>
            <person name="Clifton S.W."/>
            <person name="Schuster L.N."/>
            <person name="Chinwalla A."/>
            <person name="Delehaunty K."/>
            <person name="Dinkelacker I."/>
            <person name="Fulton L."/>
            <person name="Fulton R."/>
            <person name="Godfrey J."/>
            <person name="Minx P."/>
            <person name="Mitreva M."/>
            <person name="Roeseler W."/>
            <person name="Tian H."/>
            <person name="Witte H."/>
            <person name="Yang S.P."/>
            <person name="Wilson R.K."/>
            <person name="Sommer R.J."/>
        </authorList>
    </citation>
    <scope>NUCLEOTIDE SEQUENCE [LARGE SCALE GENOMIC DNA]</scope>
    <source>
        <strain evidence="2">PS312</strain>
    </source>
</reference>
<dbReference type="EnsemblMetazoa" id="PPA19303.1">
    <property type="protein sequence ID" value="PPA19303.1"/>
    <property type="gene ID" value="WBGene00108857"/>
</dbReference>
<dbReference type="Proteomes" id="UP000005239">
    <property type="component" value="Unassembled WGS sequence"/>
</dbReference>
<proteinExistence type="predicted"/>
<organism evidence="1 2">
    <name type="scientific">Pristionchus pacificus</name>
    <name type="common">Parasitic nematode worm</name>
    <dbReference type="NCBI Taxonomy" id="54126"/>
    <lineage>
        <taxon>Eukaryota</taxon>
        <taxon>Metazoa</taxon>
        <taxon>Ecdysozoa</taxon>
        <taxon>Nematoda</taxon>
        <taxon>Chromadorea</taxon>
        <taxon>Rhabditida</taxon>
        <taxon>Rhabditina</taxon>
        <taxon>Diplogasteromorpha</taxon>
        <taxon>Diplogasteroidea</taxon>
        <taxon>Neodiplogasteridae</taxon>
        <taxon>Pristionchus</taxon>
    </lineage>
</organism>
<accession>A0A2A6B6I3</accession>
<name>A0A2A6B6I3_PRIPA</name>
<sequence>MRCIPVLSCFLLLWIDYVSTKKHAQPAKEHDCGHGSNHRVKDLINNLKAKGMTAAKGILVFGPVHKGDHHPRPPTLTPSSASAVTATTIATLNDDKKNISETPPCRSPFMRAFTVNHSLPVCPLFSVSSSHFSSHFSS</sequence>
<accession>A0A8R1YHM1</accession>
<dbReference type="AlphaFoldDB" id="A0A2A6B6I3"/>